<evidence type="ECO:0000256" key="1">
    <source>
        <dbReference type="ARBA" id="ARBA00022737"/>
    </source>
</evidence>
<dbReference type="VEuPathDB" id="FungiDB:SDRG_16383"/>
<dbReference type="GeneID" id="19957110"/>
<feature type="signal peptide" evidence="4">
    <location>
        <begin position="1"/>
        <end position="19"/>
    </location>
</feature>
<keyword evidence="2" id="KW-0802">TPR repeat</keyword>
<dbReference type="SMART" id="SM00028">
    <property type="entry name" value="TPR"/>
    <property type="match status" value="6"/>
</dbReference>
<keyword evidence="6" id="KW-1185">Reference proteome</keyword>
<dbReference type="Pfam" id="PF13424">
    <property type="entry name" value="TPR_12"/>
    <property type="match status" value="2"/>
</dbReference>
<dbReference type="EMBL" id="JH767256">
    <property type="protein sequence ID" value="EQC25787.1"/>
    <property type="molecule type" value="Genomic_DNA"/>
</dbReference>
<gene>
    <name evidence="5" type="ORF">SDRG_16383</name>
</gene>
<proteinExistence type="predicted"/>
<evidence type="ECO:0000256" key="2">
    <source>
        <dbReference type="ARBA" id="ARBA00022803"/>
    </source>
</evidence>
<protein>
    <submittedName>
        <fullName evidence="5">Uncharacterized protein</fullName>
    </submittedName>
</protein>
<dbReference type="Gene3D" id="1.25.40.10">
    <property type="entry name" value="Tetratricopeptide repeat domain"/>
    <property type="match status" value="2"/>
</dbReference>
<evidence type="ECO:0000313" key="6">
    <source>
        <dbReference type="Proteomes" id="UP000030762"/>
    </source>
</evidence>
<evidence type="ECO:0000313" key="5">
    <source>
        <dbReference type="EMBL" id="EQC25787.1"/>
    </source>
</evidence>
<dbReference type="SUPFAM" id="SSF48452">
    <property type="entry name" value="TPR-like"/>
    <property type="match status" value="1"/>
</dbReference>
<dbReference type="eggNOG" id="ENOG502QWHW">
    <property type="taxonomic scope" value="Eukaryota"/>
</dbReference>
<dbReference type="InterPro" id="IPR011990">
    <property type="entry name" value="TPR-like_helical_dom_sf"/>
</dbReference>
<name>T0R8G6_SAPDV</name>
<feature type="region of interest" description="Disordered" evidence="3">
    <location>
        <begin position="313"/>
        <end position="336"/>
    </location>
</feature>
<dbReference type="PANTHER" id="PTHR45641">
    <property type="entry name" value="TETRATRICOPEPTIDE REPEAT PROTEIN (AFU_ORTHOLOGUE AFUA_6G03870)"/>
    <property type="match status" value="1"/>
</dbReference>
<evidence type="ECO:0000256" key="3">
    <source>
        <dbReference type="SAM" id="MobiDB-lite"/>
    </source>
</evidence>
<sequence length="336" mass="37796">MRFLHLLLVVFAMALAVVADPPPKEDDPALSKIRVLRNEALKLKDKRAYGQSVQKLDKAIRSLRDLHESRTDAKKRTADAALLGQTLNELGNVLALDQRYEDAERVLKQSVDLNLKVLGDSHPSYSLALRNLAEVYMALDKYDEAISSYKTLKFHAQQGLGQQHAACIDASRRMGESFQKLGKFKKAVKVYKTILKQLDLPTPESSGEIMGEPGVGEIFMGLASSLLRVDKLDEAIQYGERAEHIMRVRDGENSMGYAFSQNVLAGIYTHKGEEDVALDYLETAQRIAVREYGLTHEIVKAGQSNIERLQDRMQEKKDRKKRKVVLDAAKDEKTEL</sequence>
<dbReference type="RefSeq" id="XP_008620812.1">
    <property type="nucleotide sequence ID" value="XM_008622590.1"/>
</dbReference>
<dbReference type="InParanoid" id="T0R8G6"/>
<feature type="chain" id="PRO_5004583797" evidence="4">
    <location>
        <begin position="20"/>
        <end position="336"/>
    </location>
</feature>
<reference evidence="5 6" key="1">
    <citation type="submission" date="2012-04" db="EMBL/GenBank/DDBJ databases">
        <title>The Genome Sequence of Saprolegnia declina VS20.</title>
        <authorList>
            <consortium name="The Broad Institute Genome Sequencing Platform"/>
            <person name="Russ C."/>
            <person name="Nusbaum C."/>
            <person name="Tyler B."/>
            <person name="van West P."/>
            <person name="Dieguez-Uribeondo J."/>
            <person name="de Bruijn I."/>
            <person name="Tripathy S."/>
            <person name="Jiang R."/>
            <person name="Young S.K."/>
            <person name="Zeng Q."/>
            <person name="Gargeya S."/>
            <person name="Fitzgerald M."/>
            <person name="Haas B."/>
            <person name="Abouelleil A."/>
            <person name="Alvarado L."/>
            <person name="Arachchi H.M."/>
            <person name="Berlin A."/>
            <person name="Chapman S.B."/>
            <person name="Goldberg J."/>
            <person name="Griggs A."/>
            <person name="Gujja S."/>
            <person name="Hansen M."/>
            <person name="Howarth C."/>
            <person name="Imamovic A."/>
            <person name="Larimer J."/>
            <person name="McCowen C."/>
            <person name="Montmayeur A."/>
            <person name="Murphy C."/>
            <person name="Neiman D."/>
            <person name="Pearson M."/>
            <person name="Priest M."/>
            <person name="Roberts A."/>
            <person name="Saif S."/>
            <person name="Shea T."/>
            <person name="Sisk P."/>
            <person name="Sykes S."/>
            <person name="Wortman J."/>
            <person name="Nusbaum C."/>
            <person name="Birren B."/>
        </authorList>
    </citation>
    <scope>NUCLEOTIDE SEQUENCE [LARGE SCALE GENOMIC DNA]</scope>
    <source>
        <strain evidence="5 6">VS20</strain>
    </source>
</reference>
<evidence type="ECO:0000256" key="4">
    <source>
        <dbReference type="SAM" id="SignalP"/>
    </source>
</evidence>
<keyword evidence="1" id="KW-0677">Repeat</keyword>
<dbReference type="InterPro" id="IPR019734">
    <property type="entry name" value="TPR_rpt"/>
</dbReference>
<feature type="compositionally biased region" description="Basic and acidic residues" evidence="3">
    <location>
        <begin position="324"/>
        <end position="336"/>
    </location>
</feature>
<dbReference type="AlphaFoldDB" id="T0R8G6"/>
<keyword evidence="4" id="KW-0732">Signal</keyword>
<dbReference type="Proteomes" id="UP000030762">
    <property type="component" value="Unassembled WGS sequence"/>
</dbReference>
<dbReference type="OrthoDB" id="626167at2759"/>
<accession>T0R8G6</accession>
<dbReference type="PANTHER" id="PTHR45641:SF19">
    <property type="entry name" value="NEPHROCYSTIN-3"/>
    <property type="match status" value="1"/>
</dbReference>
<dbReference type="OMA" id="ENSMGYA"/>
<dbReference type="STRING" id="1156394.T0R8G6"/>
<organism evidence="5 6">
    <name type="scientific">Saprolegnia diclina (strain VS20)</name>
    <dbReference type="NCBI Taxonomy" id="1156394"/>
    <lineage>
        <taxon>Eukaryota</taxon>
        <taxon>Sar</taxon>
        <taxon>Stramenopiles</taxon>
        <taxon>Oomycota</taxon>
        <taxon>Saprolegniomycetes</taxon>
        <taxon>Saprolegniales</taxon>
        <taxon>Saprolegniaceae</taxon>
        <taxon>Saprolegnia</taxon>
    </lineage>
</organism>